<dbReference type="EMBL" id="JAKKPZ010000050">
    <property type="protein sequence ID" value="KAI1706121.1"/>
    <property type="molecule type" value="Genomic_DNA"/>
</dbReference>
<comment type="caution">
    <text evidence="2">The sequence shown here is derived from an EMBL/GenBank/DDBJ whole genome shotgun (WGS) entry which is preliminary data.</text>
</comment>
<proteinExistence type="predicted"/>
<keyword evidence="1" id="KW-0472">Membrane</keyword>
<dbReference type="PANTHER" id="PTHR22943">
    <property type="entry name" value="7-TRANSMEMBRANE DOMAIN RECEPTOR C.ELEGANS"/>
    <property type="match status" value="1"/>
</dbReference>
<keyword evidence="1" id="KW-0812">Transmembrane</keyword>
<feature type="transmembrane region" description="Helical" evidence="1">
    <location>
        <begin position="129"/>
        <end position="152"/>
    </location>
</feature>
<reference evidence="2" key="1">
    <citation type="submission" date="2022-01" db="EMBL/GenBank/DDBJ databases">
        <title>Genome Sequence Resource for Two Populations of Ditylenchus destructor, the Migratory Endoparasitic Phytonematode.</title>
        <authorList>
            <person name="Zhang H."/>
            <person name="Lin R."/>
            <person name="Xie B."/>
        </authorList>
    </citation>
    <scope>NUCLEOTIDE SEQUENCE</scope>
    <source>
        <strain evidence="2">BazhouSP</strain>
    </source>
</reference>
<feature type="transmembrane region" description="Helical" evidence="1">
    <location>
        <begin position="44"/>
        <end position="70"/>
    </location>
</feature>
<evidence type="ECO:0000256" key="1">
    <source>
        <dbReference type="SAM" id="Phobius"/>
    </source>
</evidence>
<feature type="transmembrane region" description="Helical" evidence="1">
    <location>
        <begin position="187"/>
        <end position="212"/>
    </location>
</feature>
<accession>A0AAD4MX57</accession>
<feature type="transmembrane region" description="Helical" evidence="1">
    <location>
        <begin position="233"/>
        <end position="258"/>
    </location>
</feature>
<keyword evidence="3" id="KW-1185">Reference proteome</keyword>
<dbReference type="Proteomes" id="UP001201812">
    <property type="component" value="Unassembled WGS sequence"/>
</dbReference>
<sequence>MLDIGKVHEVNCWLCAILGIFFNSLLIWMIVYRSVPEIRPYSRILLQTCVIDIYTIITMIVVQPIFIIVSGWNVMYDNGPARYLPLPYNFILMLLWIFGCFFSLISNALQFFYRYLVLCREMKISPLRYFLMLLTLSIPVFVYLWIMGGITYPDTSRPVSEVASQIFLDTNETVEIVIIAYSTSLSWLFNCVYVVTFDAVCYAVIIICGIKIRKCIANAAQQLSSQAVMYNRQISITLALQAILPFVSSFVCMLSLLASALVVKESSAYIEAFVTIPLHWLPVLNPLITIIVVGPYRRVVFRSKRIATIRVNIASVRSATNEIITPI</sequence>
<dbReference type="InterPro" id="IPR019421">
    <property type="entry name" value="7TM_GPCR_serpentine_rcpt_Srd"/>
</dbReference>
<feature type="transmembrane region" description="Helical" evidence="1">
    <location>
        <begin position="12"/>
        <end position="32"/>
    </location>
</feature>
<evidence type="ECO:0000313" key="3">
    <source>
        <dbReference type="Proteomes" id="UP001201812"/>
    </source>
</evidence>
<name>A0AAD4MX57_9BILA</name>
<keyword evidence="1" id="KW-1133">Transmembrane helix</keyword>
<dbReference type="SUPFAM" id="SSF81321">
    <property type="entry name" value="Family A G protein-coupled receptor-like"/>
    <property type="match status" value="1"/>
</dbReference>
<dbReference type="PANTHER" id="PTHR22943:SF248">
    <property type="entry name" value="SEVEN TM RECEPTOR"/>
    <property type="match status" value="1"/>
</dbReference>
<gene>
    <name evidence="2" type="ORF">DdX_13161</name>
</gene>
<feature type="transmembrane region" description="Helical" evidence="1">
    <location>
        <begin position="278"/>
        <end position="296"/>
    </location>
</feature>
<dbReference type="AlphaFoldDB" id="A0AAD4MX57"/>
<organism evidence="2 3">
    <name type="scientific">Ditylenchus destructor</name>
    <dbReference type="NCBI Taxonomy" id="166010"/>
    <lineage>
        <taxon>Eukaryota</taxon>
        <taxon>Metazoa</taxon>
        <taxon>Ecdysozoa</taxon>
        <taxon>Nematoda</taxon>
        <taxon>Chromadorea</taxon>
        <taxon>Rhabditida</taxon>
        <taxon>Tylenchina</taxon>
        <taxon>Tylenchomorpha</taxon>
        <taxon>Sphaerularioidea</taxon>
        <taxon>Anguinidae</taxon>
        <taxon>Anguininae</taxon>
        <taxon>Ditylenchus</taxon>
    </lineage>
</organism>
<evidence type="ECO:0000313" key="2">
    <source>
        <dbReference type="EMBL" id="KAI1706121.1"/>
    </source>
</evidence>
<protein>
    <submittedName>
        <fullName evidence="2">Serpentine type 7TM GPCR chemoreceptor srd domain-containing protein</fullName>
    </submittedName>
</protein>
<feature type="transmembrane region" description="Helical" evidence="1">
    <location>
        <begin position="90"/>
        <end position="117"/>
    </location>
</feature>
<dbReference type="Pfam" id="PF10317">
    <property type="entry name" value="7TM_GPCR_Srd"/>
    <property type="match status" value="1"/>
</dbReference>